<evidence type="ECO:0000256" key="4">
    <source>
        <dbReference type="ARBA" id="ARBA00023163"/>
    </source>
</evidence>
<dbReference type="PANTHER" id="PTHR30537:SF5">
    <property type="entry name" value="HTH-TYPE TRANSCRIPTIONAL ACTIVATOR TTDR-RELATED"/>
    <property type="match status" value="1"/>
</dbReference>
<dbReference type="FunFam" id="1.10.10.10:FF:000001">
    <property type="entry name" value="LysR family transcriptional regulator"/>
    <property type="match status" value="1"/>
</dbReference>
<proteinExistence type="inferred from homology"/>
<dbReference type="PANTHER" id="PTHR30537">
    <property type="entry name" value="HTH-TYPE TRANSCRIPTIONAL REGULATOR"/>
    <property type="match status" value="1"/>
</dbReference>
<evidence type="ECO:0000313" key="7">
    <source>
        <dbReference type="Proteomes" id="UP000280346"/>
    </source>
</evidence>
<dbReference type="InterPro" id="IPR058163">
    <property type="entry name" value="LysR-type_TF_proteobact-type"/>
</dbReference>
<protein>
    <submittedName>
        <fullName evidence="6">LysR family transcriptional regulator</fullName>
    </submittedName>
</protein>
<dbReference type="Pfam" id="PF00126">
    <property type="entry name" value="HTH_1"/>
    <property type="match status" value="1"/>
</dbReference>
<dbReference type="Proteomes" id="UP000280346">
    <property type="component" value="Unassembled WGS sequence"/>
</dbReference>
<keyword evidence="4" id="KW-0804">Transcription</keyword>
<keyword evidence="7" id="KW-1185">Reference proteome</keyword>
<comment type="caution">
    <text evidence="6">The sequence shown here is derived from an EMBL/GenBank/DDBJ whole genome shotgun (WGS) entry which is preliminary data.</text>
</comment>
<dbReference type="GO" id="GO:0003700">
    <property type="term" value="F:DNA-binding transcription factor activity"/>
    <property type="evidence" value="ECO:0007669"/>
    <property type="project" value="InterPro"/>
</dbReference>
<evidence type="ECO:0000256" key="3">
    <source>
        <dbReference type="ARBA" id="ARBA00023125"/>
    </source>
</evidence>
<accession>A0A433J0V5</accession>
<dbReference type="Gene3D" id="1.10.10.10">
    <property type="entry name" value="Winged helix-like DNA-binding domain superfamily/Winged helix DNA-binding domain"/>
    <property type="match status" value="1"/>
</dbReference>
<keyword evidence="3" id="KW-0238">DNA-binding</keyword>
<gene>
    <name evidence="6" type="ORF">EJ913_27890</name>
</gene>
<dbReference type="InterPro" id="IPR036388">
    <property type="entry name" value="WH-like_DNA-bd_sf"/>
</dbReference>
<sequence length="299" mass="32670">MDRLDELALFVAILDAGSLAGAAKRLRRSAAAVTRGLAGLEERLGVRLIERTTRSLAPTEEGRRLAEQARRLLADYDEALIAAGTERPLSGRLRVTAPVMFGRKHVTPLVIGFMHAYRDIRVELELSDRNLDLIDAALDVAIRIGELPDSGQVARRVGQVGRVLVASPAYLAERGSPRLPEDLARHDTIASAPRPNPPEWRFTLDGRERVVRLAPRLTVSHVEPALLAAREGQGIARPLSYQVAEDLAAGTLVRLMPETEPPPLPVHVVVPTARFMPGRVRAFVDHAVEGLRALDVLRG</sequence>
<keyword evidence="2" id="KW-0805">Transcription regulation</keyword>
<evidence type="ECO:0000313" key="6">
    <source>
        <dbReference type="EMBL" id="RUQ63290.1"/>
    </source>
</evidence>
<dbReference type="Pfam" id="PF03466">
    <property type="entry name" value="LysR_substrate"/>
    <property type="match status" value="1"/>
</dbReference>
<name>A0A433J0V5_9PROT</name>
<dbReference type="InterPro" id="IPR000847">
    <property type="entry name" value="LysR_HTH_N"/>
</dbReference>
<feature type="domain" description="HTH lysR-type" evidence="5">
    <location>
        <begin position="1"/>
        <end position="59"/>
    </location>
</feature>
<dbReference type="SUPFAM" id="SSF46785">
    <property type="entry name" value="Winged helix' DNA-binding domain"/>
    <property type="match status" value="1"/>
</dbReference>
<dbReference type="EMBL" id="RZIJ01000034">
    <property type="protein sequence ID" value="RUQ63290.1"/>
    <property type="molecule type" value="Genomic_DNA"/>
</dbReference>
<dbReference type="InterPro" id="IPR036390">
    <property type="entry name" value="WH_DNA-bd_sf"/>
</dbReference>
<evidence type="ECO:0000256" key="2">
    <source>
        <dbReference type="ARBA" id="ARBA00023015"/>
    </source>
</evidence>
<dbReference type="RefSeq" id="WP_127004127.1">
    <property type="nucleotide sequence ID" value="NZ_CP173191.1"/>
</dbReference>
<dbReference type="CDD" id="cd08471">
    <property type="entry name" value="PBP2_CrgA_like_2"/>
    <property type="match status" value="1"/>
</dbReference>
<dbReference type="GO" id="GO:0006351">
    <property type="term" value="P:DNA-templated transcription"/>
    <property type="evidence" value="ECO:0007669"/>
    <property type="project" value="TreeGrafter"/>
</dbReference>
<reference evidence="6 7" key="1">
    <citation type="submission" date="2018-12" db="EMBL/GenBank/DDBJ databases">
        <authorList>
            <person name="Yang Y."/>
        </authorList>
    </citation>
    <scope>NUCLEOTIDE SEQUENCE [LARGE SCALE GENOMIC DNA]</scope>
    <source>
        <strain evidence="6 7">GSF71</strain>
    </source>
</reference>
<dbReference type="InterPro" id="IPR005119">
    <property type="entry name" value="LysR_subst-bd"/>
</dbReference>
<dbReference type="AlphaFoldDB" id="A0A433J0V5"/>
<evidence type="ECO:0000259" key="5">
    <source>
        <dbReference type="PROSITE" id="PS50931"/>
    </source>
</evidence>
<dbReference type="Gene3D" id="3.40.190.290">
    <property type="match status" value="1"/>
</dbReference>
<dbReference type="GO" id="GO:0043565">
    <property type="term" value="F:sequence-specific DNA binding"/>
    <property type="evidence" value="ECO:0007669"/>
    <property type="project" value="TreeGrafter"/>
</dbReference>
<evidence type="ECO:0000256" key="1">
    <source>
        <dbReference type="ARBA" id="ARBA00009437"/>
    </source>
</evidence>
<dbReference type="OrthoDB" id="9812435at2"/>
<comment type="similarity">
    <text evidence="1">Belongs to the LysR transcriptional regulatory family.</text>
</comment>
<dbReference type="PROSITE" id="PS50931">
    <property type="entry name" value="HTH_LYSR"/>
    <property type="match status" value="1"/>
</dbReference>
<organism evidence="6 7">
    <name type="scientific">Azospirillum doebereinerae</name>
    <dbReference type="NCBI Taxonomy" id="92933"/>
    <lineage>
        <taxon>Bacteria</taxon>
        <taxon>Pseudomonadati</taxon>
        <taxon>Pseudomonadota</taxon>
        <taxon>Alphaproteobacteria</taxon>
        <taxon>Rhodospirillales</taxon>
        <taxon>Azospirillaceae</taxon>
        <taxon>Azospirillum</taxon>
    </lineage>
</organism>
<dbReference type="SUPFAM" id="SSF53850">
    <property type="entry name" value="Periplasmic binding protein-like II"/>
    <property type="match status" value="1"/>
</dbReference>